<evidence type="ECO:0000313" key="2">
    <source>
        <dbReference type="Proteomes" id="UP001294570"/>
    </source>
</evidence>
<dbReference type="EMBL" id="JAXIVU010000006">
    <property type="protein sequence ID" value="MDY7219156.1"/>
    <property type="molecule type" value="Genomic_DNA"/>
</dbReference>
<dbReference type="Proteomes" id="UP001294570">
    <property type="component" value="Unassembled WGS sequence"/>
</dbReference>
<name>A0ABU5GQ84_9GAMM</name>
<proteinExistence type="predicted"/>
<evidence type="ECO:0000313" key="1">
    <source>
        <dbReference type="EMBL" id="MDY7219156.1"/>
    </source>
</evidence>
<keyword evidence="2" id="KW-1185">Reference proteome</keyword>
<dbReference type="RefSeq" id="WP_321553252.1">
    <property type="nucleotide sequence ID" value="NZ_JAXIVU010000006.1"/>
</dbReference>
<reference evidence="1 2" key="1">
    <citation type="submission" date="2023-12" db="EMBL/GenBank/DDBJ databases">
        <title>Denitrificimonas halotolerans sp. nov.,a novel species isolated from landfill leachate.</title>
        <authorList>
            <person name="Wang S."/>
        </authorList>
    </citation>
    <scope>NUCLEOTIDE SEQUENCE [LARGE SCALE GENOMIC DNA]</scope>
    <source>
        <strain evidence="1 2">JX-1</strain>
    </source>
</reference>
<gene>
    <name evidence="1" type="ORF">TOI97_06185</name>
</gene>
<accession>A0ABU5GQ84</accession>
<protein>
    <submittedName>
        <fullName evidence="1">Uncharacterized protein</fullName>
    </submittedName>
</protein>
<comment type="caution">
    <text evidence="1">The sequence shown here is derived from an EMBL/GenBank/DDBJ whole genome shotgun (WGS) entry which is preliminary data.</text>
</comment>
<sequence>MLRDKNTLYSVCVEIGAQYRVLGLLYQPIEIVISMGIFSCSAIRRTLLVLAENQGLLKNISLAFLVF</sequence>
<organism evidence="1 2">
    <name type="scientific">Denitrificimonas halotolerans</name>
    <dbReference type="NCBI Taxonomy" id="3098930"/>
    <lineage>
        <taxon>Bacteria</taxon>
        <taxon>Pseudomonadati</taxon>
        <taxon>Pseudomonadota</taxon>
        <taxon>Gammaproteobacteria</taxon>
        <taxon>Pseudomonadales</taxon>
        <taxon>Pseudomonadaceae</taxon>
        <taxon>Denitrificimonas</taxon>
    </lineage>
</organism>